<keyword evidence="4" id="KW-1185">Reference proteome</keyword>
<name>A0A9N8D7H9_9STRA</name>
<dbReference type="EMBL" id="CAICTM010000026">
    <property type="protein sequence ID" value="CAB9497838.1"/>
    <property type="molecule type" value="Genomic_DNA"/>
</dbReference>
<evidence type="ECO:0000256" key="2">
    <source>
        <dbReference type="SAM" id="SignalP"/>
    </source>
</evidence>
<sequence>MMRGSLAFALLLSGVTGFAPSSVGTKSSRVTSLSASRQDDGDSRREFFSRSVGIAAAGLGVPFLPLESANAVSGVSKVNAKLKGFGLPVVSEVQNGFSPLLEVYGKGRNRFPILVQFNYPLTWVVTVPSNDQNGEDGTVQAGEYAKGDTATFFVYDEPGSVSDVNSQSKSFFEKAIIKAISQKGDNMYQSFKVIKTEPTERDGQQYTLVDFKYELLTGAGFTVDRRGVASVTSQGKAVEVLWTATISQRYKKMEDTLRYIAGSFRCYTDGLNLSDELYVGYGELS</sequence>
<proteinExistence type="predicted"/>
<organism evidence="3 4">
    <name type="scientific">Seminavis robusta</name>
    <dbReference type="NCBI Taxonomy" id="568900"/>
    <lineage>
        <taxon>Eukaryota</taxon>
        <taxon>Sar</taxon>
        <taxon>Stramenopiles</taxon>
        <taxon>Ochrophyta</taxon>
        <taxon>Bacillariophyta</taxon>
        <taxon>Bacillariophyceae</taxon>
        <taxon>Bacillariophycidae</taxon>
        <taxon>Naviculales</taxon>
        <taxon>Naviculaceae</taxon>
        <taxon>Seminavis</taxon>
    </lineage>
</organism>
<dbReference type="AlphaFoldDB" id="A0A9N8D7H9"/>
<feature type="compositionally biased region" description="Polar residues" evidence="1">
    <location>
        <begin position="22"/>
        <end position="36"/>
    </location>
</feature>
<feature type="region of interest" description="Disordered" evidence="1">
    <location>
        <begin position="22"/>
        <end position="41"/>
    </location>
</feature>
<accession>A0A9N8D7H9</accession>
<comment type="caution">
    <text evidence="3">The sequence shown here is derived from an EMBL/GenBank/DDBJ whole genome shotgun (WGS) entry which is preliminary data.</text>
</comment>
<keyword evidence="2" id="KW-0732">Signal</keyword>
<feature type="chain" id="PRO_5040266295" description="PsbP C-terminal domain-containing protein" evidence="2">
    <location>
        <begin position="18"/>
        <end position="285"/>
    </location>
</feature>
<dbReference type="InterPro" id="IPR016123">
    <property type="entry name" value="Mog1/PsbP_a/b/a-sand"/>
</dbReference>
<dbReference type="SUPFAM" id="SSF55724">
    <property type="entry name" value="Mog1p/PsbP-like"/>
    <property type="match status" value="1"/>
</dbReference>
<reference evidence="3" key="1">
    <citation type="submission" date="2020-06" db="EMBL/GenBank/DDBJ databases">
        <authorList>
            <consortium name="Plant Systems Biology data submission"/>
        </authorList>
    </citation>
    <scope>NUCLEOTIDE SEQUENCE</scope>
    <source>
        <strain evidence="3">D6</strain>
    </source>
</reference>
<feature type="signal peptide" evidence="2">
    <location>
        <begin position="1"/>
        <end position="17"/>
    </location>
</feature>
<evidence type="ECO:0008006" key="5">
    <source>
        <dbReference type="Google" id="ProtNLM"/>
    </source>
</evidence>
<dbReference type="Proteomes" id="UP001153069">
    <property type="component" value="Unassembled WGS sequence"/>
</dbReference>
<dbReference type="OrthoDB" id="188627at2759"/>
<protein>
    <recommendedName>
        <fullName evidence="5">PsbP C-terminal domain-containing protein</fullName>
    </recommendedName>
</protein>
<evidence type="ECO:0000256" key="1">
    <source>
        <dbReference type="SAM" id="MobiDB-lite"/>
    </source>
</evidence>
<gene>
    <name evidence="3" type="ORF">SEMRO_26_G017820.1</name>
</gene>
<evidence type="ECO:0000313" key="4">
    <source>
        <dbReference type="Proteomes" id="UP001153069"/>
    </source>
</evidence>
<evidence type="ECO:0000313" key="3">
    <source>
        <dbReference type="EMBL" id="CAB9497838.1"/>
    </source>
</evidence>
<dbReference type="Gene3D" id="3.40.1000.10">
    <property type="entry name" value="Mog1/PsbP, alpha/beta/alpha sandwich"/>
    <property type="match status" value="1"/>
</dbReference>